<dbReference type="CDD" id="cd06066">
    <property type="entry name" value="H2MP_NAD-link-bidir"/>
    <property type="match status" value="1"/>
</dbReference>
<dbReference type="SUPFAM" id="SSF53163">
    <property type="entry name" value="HybD-like"/>
    <property type="match status" value="1"/>
</dbReference>
<protein>
    <submittedName>
        <fullName evidence="1">Peptidase M52, hydrogen uptake protein</fullName>
    </submittedName>
</protein>
<dbReference type="PANTHER" id="PTHR30302">
    <property type="entry name" value="HYDROGENASE 1 MATURATION PROTEASE"/>
    <property type="match status" value="1"/>
</dbReference>
<dbReference type="GO" id="GO:0016485">
    <property type="term" value="P:protein processing"/>
    <property type="evidence" value="ECO:0007669"/>
    <property type="project" value="TreeGrafter"/>
</dbReference>
<dbReference type="Gene3D" id="3.40.50.1450">
    <property type="entry name" value="HybD-like"/>
    <property type="match status" value="1"/>
</dbReference>
<keyword evidence="2" id="KW-1185">Reference proteome</keyword>
<dbReference type="NCBIfam" id="TIGR00072">
    <property type="entry name" value="hydrog_prot"/>
    <property type="match status" value="1"/>
</dbReference>
<dbReference type="HOGENOM" id="CLU_099037_6_1_0"/>
<dbReference type="PANTHER" id="PTHR30302:SF5">
    <property type="entry name" value="SLR1876 PROTEIN"/>
    <property type="match status" value="1"/>
</dbReference>
<dbReference type="Proteomes" id="UP000002432">
    <property type="component" value="Chromosome"/>
</dbReference>
<dbReference type="EMBL" id="CP000360">
    <property type="protein sequence ID" value="ABF40557.1"/>
    <property type="molecule type" value="Genomic_DNA"/>
</dbReference>
<dbReference type="InterPro" id="IPR000671">
    <property type="entry name" value="Peptidase_A31"/>
</dbReference>
<evidence type="ECO:0000313" key="2">
    <source>
        <dbReference type="Proteomes" id="UP000002432"/>
    </source>
</evidence>
<dbReference type="STRING" id="204669.Acid345_1555"/>
<dbReference type="GO" id="GO:0008047">
    <property type="term" value="F:enzyme activator activity"/>
    <property type="evidence" value="ECO:0007669"/>
    <property type="project" value="InterPro"/>
</dbReference>
<gene>
    <name evidence="1" type="ordered locus">Acid345_1555</name>
</gene>
<dbReference type="InterPro" id="IPR023430">
    <property type="entry name" value="Pept_HybD-like_dom_sf"/>
</dbReference>
<reference evidence="1 2" key="1">
    <citation type="journal article" date="2009" name="Appl. Environ. Microbiol.">
        <title>Three genomes from the phylum Acidobacteria provide insight into the lifestyles of these microorganisms in soils.</title>
        <authorList>
            <person name="Ward N.L."/>
            <person name="Challacombe J.F."/>
            <person name="Janssen P.H."/>
            <person name="Henrissat B."/>
            <person name="Coutinho P.M."/>
            <person name="Wu M."/>
            <person name="Xie G."/>
            <person name="Haft D.H."/>
            <person name="Sait M."/>
            <person name="Badger J."/>
            <person name="Barabote R.D."/>
            <person name="Bradley B."/>
            <person name="Brettin T.S."/>
            <person name="Brinkac L.M."/>
            <person name="Bruce D."/>
            <person name="Creasy T."/>
            <person name="Daugherty S.C."/>
            <person name="Davidsen T.M."/>
            <person name="DeBoy R.T."/>
            <person name="Detter J.C."/>
            <person name="Dodson R.J."/>
            <person name="Durkin A.S."/>
            <person name="Ganapathy A."/>
            <person name="Gwinn-Giglio M."/>
            <person name="Han C.S."/>
            <person name="Khouri H."/>
            <person name="Kiss H."/>
            <person name="Kothari S.P."/>
            <person name="Madupu R."/>
            <person name="Nelson K.E."/>
            <person name="Nelson W.C."/>
            <person name="Paulsen I."/>
            <person name="Penn K."/>
            <person name="Ren Q."/>
            <person name="Rosovitz M.J."/>
            <person name="Selengut J.D."/>
            <person name="Shrivastava S."/>
            <person name="Sullivan S.A."/>
            <person name="Tapia R."/>
            <person name="Thompson L.S."/>
            <person name="Watkins K.L."/>
            <person name="Yang Q."/>
            <person name="Yu C."/>
            <person name="Zafar N."/>
            <person name="Zhou L."/>
            <person name="Kuske C.R."/>
        </authorList>
    </citation>
    <scope>NUCLEOTIDE SEQUENCE [LARGE SCALE GENOMIC DNA]</scope>
    <source>
        <strain evidence="1 2">Ellin345</strain>
    </source>
</reference>
<sequence>MSKILVVGYGNPLRADDGLGCHVARQIGHHLRGDERVEVVPCHQLAPEIAEQIAKAEFVIFVDASTQGEPGTITQSTVPADKEFAGKLADPTTPGMLLAAAQTMHGACPSAVMFAMTGWCFEFGEQMSSIVSERFAALVQMIEKTIAENEAAMVS</sequence>
<dbReference type="EnsemblBacteria" id="ABF40557">
    <property type="protein sequence ID" value="ABF40557"/>
    <property type="gene ID" value="Acid345_1555"/>
</dbReference>
<accession>Q1IRE3</accession>
<evidence type="ECO:0000313" key="1">
    <source>
        <dbReference type="EMBL" id="ABF40557.1"/>
    </source>
</evidence>
<dbReference type="GO" id="GO:0004175">
    <property type="term" value="F:endopeptidase activity"/>
    <property type="evidence" value="ECO:0007669"/>
    <property type="project" value="TreeGrafter"/>
</dbReference>
<dbReference type="KEGG" id="aba:Acid345_1555"/>
<dbReference type="RefSeq" id="WP_011522359.1">
    <property type="nucleotide sequence ID" value="NC_008009.1"/>
</dbReference>
<dbReference type="OrthoDB" id="9794619at2"/>
<dbReference type="AlphaFoldDB" id="Q1IRE3"/>
<organism evidence="1 2">
    <name type="scientific">Koribacter versatilis (strain Ellin345)</name>
    <dbReference type="NCBI Taxonomy" id="204669"/>
    <lineage>
        <taxon>Bacteria</taxon>
        <taxon>Pseudomonadati</taxon>
        <taxon>Acidobacteriota</taxon>
        <taxon>Terriglobia</taxon>
        <taxon>Terriglobales</taxon>
        <taxon>Candidatus Korobacteraceae</taxon>
        <taxon>Candidatus Korobacter</taxon>
    </lineage>
</organism>
<name>Q1IRE3_KORVE</name>
<proteinExistence type="predicted"/>
<dbReference type="eggNOG" id="COG0680">
    <property type="taxonomic scope" value="Bacteria"/>
</dbReference>